<keyword evidence="2 3" id="KW-0378">Hydrolase</keyword>
<sequence length="212" mass="21724">MTRLVLGSASSGRLAVLRGAGIDPLVVVSGVDEDAVAAALGPDAGPAEVVRALARAKADDVAARLEPAIAADCVVIGCDSMLLIDGELAGKPPSVDEARRRWQSMAGRAGALHTGHCLIRLRDNETRHRAAETVVTTVRFGTPTDDDLEAYLATGEPLRVAGGFTLDGLGGWFIDGVDGDPSSVIGISLPLLRSLLAGAGLSVATLWAANPV</sequence>
<dbReference type="NCBIfam" id="TIGR00172">
    <property type="entry name" value="maf"/>
    <property type="match status" value="1"/>
</dbReference>
<dbReference type="EC" id="3.6.1.9" evidence="3"/>
<dbReference type="HAMAP" id="MF_00528">
    <property type="entry name" value="Maf"/>
    <property type="match status" value="1"/>
</dbReference>
<dbReference type="EMBL" id="LZIN01000108">
    <property type="protein sequence ID" value="OBF99249.1"/>
    <property type="molecule type" value="Genomic_DNA"/>
</dbReference>
<dbReference type="Proteomes" id="UP000093985">
    <property type="component" value="Unassembled WGS sequence"/>
</dbReference>
<evidence type="ECO:0000256" key="3">
    <source>
        <dbReference type="HAMAP-Rule" id="MF_00528"/>
    </source>
</evidence>
<dbReference type="GO" id="GO:0047429">
    <property type="term" value="F:nucleoside triphosphate diphosphatase activity"/>
    <property type="evidence" value="ECO:0007669"/>
    <property type="project" value="UniProtKB-EC"/>
</dbReference>
<gene>
    <name evidence="4" type="ORF">A5771_19520</name>
</gene>
<evidence type="ECO:0000256" key="2">
    <source>
        <dbReference type="ARBA" id="ARBA00022801"/>
    </source>
</evidence>
<comment type="caution">
    <text evidence="4">The sequence shown here is derived from an EMBL/GenBank/DDBJ whole genome shotgun (WGS) entry which is preliminary data.</text>
</comment>
<comment type="caution">
    <text evidence="3">Lacks conserved residue(s) required for the propagation of feature annotation.</text>
</comment>
<accession>A0A1A2E563</accession>
<dbReference type="InterPro" id="IPR003697">
    <property type="entry name" value="Maf-like"/>
</dbReference>
<reference evidence="5" key="1">
    <citation type="submission" date="2016-06" db="EMBL/GenBank/DDBJ databases">
        <authorList>
            <person name="Sutton G."/>
            <person name="Brinkac L."/>
            <person name="Sanka R."/>
            <person name="Adams M."/>
            <person name="Lau E."/>
            <person name="Mehaffy C."/>
            <person name="Tameris M."/>
            <person name="Hatherill M."/>
            <person name="Hanekom W."/>
            <person name="Mahomed H."/>
            <person name="Mcshane H."/>
        </authorList>
    </citation>
    <scope>NUCLEOTIDE SEQUENCE [LARGE SCALE GENOMIC DNA]</scope>
    <source>
        <strain evidence="5">852014-51077_SCH5608930-a</strain>
    </source>
</reference>
<dbReference type="CDD" id="cd00555">
    <property type="entry name" value="Maf"/>
    <property type="match status" value="1"/>
</dbReference>
<name>A0A1A2E563_MYCSD</name>
<evidence type="ECO:0000256" key="1">
    <source>
        <dbReference type="ARBA" id="ARBA00001968"/>
    </source>
</evidence>
<dbReference type="Pfam" id="PF02545">
    <property type="entry name" value="Maf"/>
    <property type="match status" value="1"/>
</dbReference>
<dbReference type="RefSeq" id="WP_064857209.1">
    <property type="nucleotide sequence ID" value="NZ_LZIM01000094.1"/>
</dbReference>
<protein>
    <recommendedName>
        <fullName evidence="3">Nucleoside triphosphate pyrophosphatase</fullName>
        <ecNumber evidence="3">3.6.1.9</ecNumber>
    </recommendedName>
    <alternativeName>
        <fullName evidence="3">Nucleotide pyrophosphatase</fullName>
        <shortName evidence="3">Nucleotide PPase</shortName>
    </alternativeName>
</protein>
<dbReference type="AlphaFoldDB" id="A0A1A2E563"/>
<dbReference type="PIRSF" id="PIRSF006305">
    <property type="entry name" value="Maf"/>
    <property type="match status" value="1"/>
</dbReference>
<organism evidence="4 5">
    <name type="scientific">Mycolicibacter sinensis (strain JDM601)</name>
    <name type="common">Mycobacterium sinense</name>
    <dbReference type="NCBI Taxonomy" id="875328"/>
    <lineage>
        <taxon>Bacteria</taxon>
        <taxon>Bacillati</taxon>
        <taxon>Actinomycetota</taxon>
        <taxon>Actinomycetes</taxon>
        <taxon>Mycobacteriales</taxon>
        <taxon>Mycobacteriaceae</taxon>
        <taxon>Mycolicibacter</taxon>
    </lineage>
</organism>
<proteinExistence type="inferred from homology"/>
<dbReference type="SUPFAM" id="SSF52972">
    <property type="entry name" value="ITPase-like"/>
    <property type="match status" value="1"/>
</dbReference>
<dbReference type="PANTHER" id="PTHR43213">
    <property type="entry name" value="BIFUNCTIONAL DTTP/UTP PYROPHOSPHATASE/METHYLTRANSFERASE PROTEIN-RELATED"/>
    <property type="match status" value="1"/>
</dbReference>
<keyword evidence="3" id="KW-0546">Nucleotide metabolism</keyword>
<dbReference type="GO" id="GO:0005737">
    <property type="term" value="C:cytoplasm"/>
    <property type="evidence" value="ECO:0007669"/>
    <property type="project" value="UniProtKB-SubCell"/>
</dbReference>
<dbReference type="OrthoDB" id="3527985at2"/>
<comment type="function">
    <text evidence="3">Nucleoside triphosphate pyrophosphatase. May have a dual role in cell division arrest and in preventing the incorporation of modified nucleotides into cellular nucleic acids.</text>
</comment>
<comment type="subcellular location">
    <subcellularLocation>
        <location evidence="3">Cytoplasm</location>
    </subcellularLocation>
</comment>
<dbReference type="PANTHER" id="PTHR43213:SF5">
    <property type="entry name" value="BIFUNCTIONAL DTTP_UTP PYROPHOSPHATASE_METHYLTRANSFERASE PROTEIN-RELATED"/>
    <property type="match status" value="1"/>
</dbReference>
<evidence type="ECO:0000313" key="5">
    <source>
        <dbReference type="Proteomes" id="UP000093985"/>
    </source>
</evidence>
<feature type="active site" description="Proton acceptor" evidence="3">
    <location>
        <position position="79"/>
    </location>
</feature>
<dbReference type="InterPro" id="IPR029001">
    <property type="entry name" value="ITPase-like_fam"/>
</dbReference>
<comment type="catalytic activity">
    <reaction evidence="3">
        <text>a 2'-deoxyribonucleoside 5'-triphosphate + H2O = a 2'-deoxyribonucleoside 5'-phosphate + diphosphate + H(+)</text>
        <dbReference type="Rhea" id="RHEA:44644"/>
        <dbReference type="ChEBI" id="CHEBI:15377"/>
        <dbReference type="ChEBI" id="CHEBI:15378"/>
        <dbReference type="ChEBI" id="CHEBI:33019"/>
        <dbReference type="ChEBI" id="CHEBI:61560"/>
        <dbReference type="ChEBI" id="CHEBI:65317"/>
        <dbReference type="EC" id="3.6.1.9"/>
    </reaction>
</comment>
<comment type="catalytic activity">
    <reaction evidence="3">
        <text>a ribonucleoside 5'-triphosphate + H2O = a ribonucleoside 5'-phosphate + diphosphate + H(+)</text>
        <dbReference type="Rhea" id="RHEA:23996"/>
        <dbReference type="ChEBI" id="CHEBI:15377"/>
        <dbReference type="ChEBI" id="CHEBI:15378"/>
        <dbReference type="ChEBI" id="CHEBI:33019"/>
        <dbReference type="ChEBI" id="CHEBI:58043"/>
        <dbReference type="ChEBI" id="CHEBI:61557"/>
        <dbReference type="EC" id="3.6.1.9"/>
    </reaction>
</comment>
<dbReference type="GO" id="GO:0009117">
    <property type="term" value="P:nucleotide metabolic process"/>
    <property type="evidence" value="ECO:0007669"/>
    <property type="project" value="UniProtKB-KW"/>
</dbReference>
<keyword evidence="3" id="KW-0963">Cytoplasm</keyword>
<dbReference type="Gene3D" id="3.90.950.10">
    <property type="match status" value="1"/>
</dbReference>
<evidence type="ECO:0000313" key="4">
    <source>
        <dbReference type="EMBL" id="OBF99249.1"/>
    </source>
</evidence>
<comment type="similarity">
    <text evidence="3">Belongs to the Maf family.</text>
</comment>
<comment type="cofactor">
    <cofactor evidence="1 3">
        <name>a divalent metal cation</name>
        <dbReference type="ChEBI" id="CHEBI:60240"/>
    </cofactor>
</comment>